<sequence>MNIFNLYDDVLFIIFSKLDLKNINNLLRTSKEFLNKKEDFKKYINRRFKKRRQLQNWTLPDNYISPTYERYLREKLKYNDPVNQARFLLWKKAIKLGHLDVVKYMHENPKSLIVNPKWWEISFSIMRGQLEIIKYLIREKIQYPHEKMMRLARTFSNIDIIEFLKLQNNH</sequence>
<dbReference type="AlphaFoldDB" id="A0A0F9FW44"/>
<dbReference type="Pfam" id="PF00646">
    <property type="entry name" value="F-box"/>
    <property type="match status" value="1"/>
</dbReference>
<evidence type="ECO:0000259" key="1">
    <source>
        <dbReference type="Pfam" id="PF00646"/>
    </source>
</evidence>
<comment type="caution">
    <text evidence="2">The sequence shown here is derived from an EMBL/GenBank/DDBJ whole genome shotgun (WGS) entry which is preliminary data.</text>
</comment>
<dbReference type="EMBL" id="LAZR01019982">
    <property type="protein sequence ID" value="KKL90543.1"/>
    <property type="molecule type" value="Genomic_DNA"/>
</dbReference>
<evidence type="ECO:0000313" key="2">
    <source>
        <dbReference type="EMBL" id="KKL90543.1"/>
    </source>
</evidence>
<name>A0A0F9FW44_9ZZZZ</name>
<reference evidence="2" key="1">
    <citation type="journal article" date="2015" name="Nature">
        <title>Complex archaea that bridge the gap between prokaryotes and eukaryotes.</title>
        <authorList>
            <person name="Spang A."/>
            <person name="Saw J.H."/>
            <person name="Jorgensen S.L."/>
            <person name="Zaremba-Niedzwiedzka K."/>
            <person name="Martijn J."/>
            <person name="Lind A.E."/>
            <person name="van Eijk R."/>
            <person name="Schleper C."/>
            <person name="Guy L."/>
            <person name="Ettema T.J."/>
        </authorList>
    </citation>
    <scope>NUCLEOTIDE SEQUENCE</scope>
</reference>
<accession>A0A0F9FW44</accession>
<proteinExistence type="predicted"/>
<gene>
    <name evidence="2" type="ORF">LCGC14_1903650</name>
</gene>
<dbReference type="SUPFAM" id="SSF140860">
    <property type="entry name" value="Pseudo ankyrin repeat-like"/>
    <property type="match status" value="1"/>
</dbReference>
<protein>
    <recommendedName>
        <fullName evidence="1">F-box domain-containing protein</fullName>
    </recommendedName>
</protein>
<dbReference type="InterPro" id="IPR001810">
    <property type="entry name" value="F-box_dom"/>
</dbReference>
<organism evidence="2">
    <name type="scientific">marine sediment metagenome</name>
    <dbReference type="NCBI Taxonomy" id="412755"/>
    <lineage>
        <taxon>unclassified sequences</taxon>
        <taxon>metagenomes</taxon>
        <taxon>ecological metagenomes</taxon>
    </lineage>
</organism>
<feature type="domain" description="F-box" evidence="1">
    <location>
        <begin position="3"/>
        <end position="35"/>
    </location>
</feature>